<keyword evidence="3 6" id="KW-0813">Transport</keyword>
<proteinExistence type="inferred from homology"/>
<dbReference type="Pfam" id="PF01297">
    <property type="entry name" value="ZnuA"/>
    <property type="match status" value="1"/>
</dbReference>
<sequence>MVADIVRHVGQQHVQVTQIIGAGVDPHLHKASRDDVLAMMNSDVTFYSGLMLEGKMADTFENMAKSKPVIAVTEKIDEAYLLEPEDVRGHHDPHVWMDVSAWSRCVEVVAETLSAFDPPHADDYRSNAEVYSQQLVRLHQYGLQAIGSIPADRRVLITSHDAFNYFGRAYGLEVLGVQGLSTESEAGLQRINELVKRIVDQQVKAVFIESSVPPNNINALIEGAKSKGYDVRIGGELFSDAMGAGGTYEGTYVGMLDHNITLVARSLGGTAPATGMLGKLSLNSQESPSP</sequence>
<keyword evidence="5" id="KW-0732">Signal</keyword>
<evidence type="ECO:0000256" key="4">
    <source>
        <dbReference type="ARBA" id="ARBA00022723"/>
    </source>
</evidence>
<name>A0A5C6DUR6_9BACT</name>
<dbReference type="Proteomes" id="UP000319143">
    <property type="component" value="Unassembled WGS sequence"/>
</dbReference>
<dbReference type="GO" id="GO:0030313">
    <property type="term" value="C:cell envelope"/>
    <property type="evidence" value="ECO:0007669"/>
    <property type="project" value="UniProtKB-SubCell"/>
</dbReference>
<evidence type="ECO:0000256" key="1">
    <source>
        <dbReference type="ARBA" id="ARBA00004196"/>
    </source>
</evidence>
<evidence type="ECO:0000256" key="5">
    <source>
        <dbReference type="ARBA" id="ARBA00022729"/>
    </source>
</evidence>
<reference evidence="7 8" key="1">
    <citation type="submission" date="2019-02" db="EMBL/GenBank/DDBJ databases">
        <title>Deep-cultivation of Planctomycetes and their phenomic and genomic characterization uncovers novel biology.</title>
        <authorList>
            <person name="Wiegand S."/>
            <person name="Jogler M."/>
            <person name="Boedeker C."/>
            <person name="Pinto D."/>
            <person name="Vollmers J."/>
            <person name="Rivas-Marin E."/>
            <person name="Kohn T."/>
            <person name="Peeters S.H."/>
            <person name="Heuer A."/>
            <person name="Rast P."/>
            <person name="Oberbeckmann S."/>
            <person name="Bunk B."/>
            <person name="Jeske O."/>
            <person name="Meyerdierks A."/>
            <person name="Storesund J.E."/>
            <person name="Kallscheuer N."/>
            <person name="Luecker S."/>
            <person name="Lage O.M."/>
            <person name="Pohl T."/>
            <person name="Merkel B.J."/>
            <person name="Hornburger P."/>
            <person name="Mueller R.-W."/>
            <person name="Bruemmer F."/>
            <person name="Labrenz M."/>
            <person name="Spormann A.M."/>
            <person name="Op Den Camp H."/>
            <person name="Overmann J."/>
            <person name="Amann R."/>
            <person name="Jetten M.S.M."/>
            <person name="Mascher T."/>
            <person name="Medema M.H."/>
            <person name="Devos D.P."/>
            <person name="Kaster A.-K."/>
            <person name="Ovreas L."/>
            <person name="Rohde M."/>
            <person name="Galperin M.Y."/>
            <person name="Jogler C."/>
        </authorList>
    </citation>
    <scope>NUCLEOTIDE SEQUENCE [LARGE SCALE GENOMIC DNA]</scope>
    <source>
        <strain evidence="7 8">Poly41</strain>
    </source>
</reference>
<evidence type="ECO:0000313" key="8">
    <source>
        <dbReference type="Proteomes" id="UP000319143"/>
    </source>
</evidence>
<evidence type="ECO:0000256" key="3">
    <source>
        <dbReference type="ARBA" id="ARBA00022448"/>
    </source>
</evidence>
<keyword evidence="8" id="KW-1185">Reference proteome</keyword>
<evidence type="ECO:0000256" key="6">
    <source>
        <dbReference type="RuleBase" id="RU003512"/>
    </source>
</evidence>
<dbReference type="InterPro" id="IPR050492">
    <property type="entry name" value="Bact_metal-bind_prot9"/>
</dbReference>
<protein>
    <submittedName>
        <fullName evidence="7">Periplasmic zinc-binding protein TroA</fullName>
    </submittedName>
</protein>
<dbReference type="SUPFAM" id="SSF53807">
    <property type="entry name" value="Helical backbone' metal receptor"/>
    <property type="match status" value="1"/>
</dbReference>
<dbReference type="PANTHER" id="PTHR42953">
    <property type="entry name" value="HIGH-AFFINITY ZINC UPTAKE SYSTEM PROTEIN ZNUA-RELATED"/>
    <property type="match status" value="1"/>
</dbReference>
<dbReference type="Gene3D" id="3.40.50.1980">
    <property type="entry name" value="Nitrogenase molybdenum iron protein domain"/>
    <property type="match status" value="2"/>
</dbReference>
<comment type="caution">
    <text evidence="7">The sequence shown here is derived from an EMBL/GenBank/DDBJ whole genome shotgun (WGS) entry which is preliminary data.</text>
</comment>
<evidence type="ECO:0000256" key="2">
    <source>
        <dbReference type="ARBA" id="ARBA00011028"/>
    </source>
</evidence>
<comment type="subcellular location">
    <subcellularLocation>
        <location evidence="1">Cell envelope</location>
    </subcellularLocation>
</comment>
<dbReference type="InterPro" id="IPR006129">
    <property type="entry name" value="AdhesinB"/>
</dbReference>
<dbReference type="InterPro" id="IPR006128">
    <property type="entry name" value="Lipoprotein_PsaA-like"/>
</dbReference>
<comment type="similarity">
    <text evidence="2 6">Belongs to the bacterial solute-binding protein 9 family.</text>
</comment>
<dbReference type="PRINTS" id="PR00691">
    <property type="entry name" value="ADHESINB"/>
</dbReference>
<keyword evidence="4" id="KW-0479">Metal-binding</keyword>
<dbReference type="GO" id="GO:0030001">
    <property type="term" value="P:metal ion transport"/>
    <property type="evidence" value="ECO:0007669"/>
    <property type="project" value="InterPro"/>
</dbReference>
<dbReference type="AlphaFoldDB" id="A0A5C6DUR6"/>
<dbReference type="GO" id="GO:0046872">
    <property type="term" value="F:metal ion binding"/>
    <property type="evidence" value="ECO:0007669"/>
    <property type="project" value="UniProtKB-KW"/>
</dbReference>
<dbReference type="EMBL" id="SJPV01000003">
    <property type="protein sequence ID" value="TWU39667.1"/>
    <property type="molecule type" value="Genomic_DNA"/>
</dbReference>
<evidence type="ECO:0000313" key="7">
    <source>
        <dbReference type="EMBL" id="TWU39667.1"/>
    </source>
</evidence>
<dbReference type="PANTHER" id="PTHR42953:SF1">
    <property type="entry name" value="METAL-BINDING PROTEIN HI_0362-RELATED"/>
    <property type="match status" value="1"/>
</dbReference>
<gene>
    <name evidence="7" type="primary">troA</name>
    <name evidence="7" type="ORF">Poly41_25230</name>
</gene>
<dbReference type="InterPro" id="IPR006127">
    <property type="entry name" value="ZnuA-like"/>
</dbReference>
<organism evidence="7 8">
    <name type="scientific">Novipirellula artificiosorum</name>
    <dbReference type="NCBI Taxonomy" id="2528016"/>
    <lineage>
        <taxon>Bacteria</taxon>
        <taxon>Pseudomonadati</taxon>
        <taxon>Planctomycetota</taxon>
        <taxon>Planctomycetia</taxon>
        <taxon>Pirellulales</taxon>
        <taxon>Pirellulaceae</taxon>
        <taxon>Novipirellula</taxon>
    </lineage>
</organism>
<dbReference type="PRINTS" id="PR00690">
    <property type="entry name" value="ADHESNFAMILY"/>
</dbReference>
<dbReference type="GO" id="GO:0007155">
    <property type="term" value="P:cell adhesion"/>
    <property type="evidence" value="ECO:0007669"/>
    <property type="project" value="InterPro"/>
</dbReference>
<accession>A0A5C6DUR6</accession>